<dbReference type="Gene3D" id="3.40.50.300">
    <property type="entry name" value="P-loop containing nucleotide triphosphate hydrolases"/>
    <property type="match status" value="1"/>
</dbReference>
<dbReference type="SUPFAM" id="SSF52540">
    <property type="entry name" value="P-loop containing nucleoside triphosphate hydrolases"/>
    <property type="match status" value="1"/>
</dbReference>
<dbReference type="Pfam" id="PF13671">
    <property type="entry name" value="AAA_33"/>
    <property type="match status" value="1"/>
</dbReference>
<gene>
    <name evidence="1" type="primary">2L372X_152</name>
</gene>
<name>A0A5B9N6H5_9CAUD</name>
<dbReference type="KEGG" id="vg:55616858"/>
<dbReference type="GeneID" id="55616858"/>
<accession>A0A5B9N6H5</accession>
<proteinExistence type="predicted"/>
<dbReference type="Proteomes" id="UP000323400">
    <property type="component" value="Segment"/>
</dbReference>
<keyword evidence="2" id="KW-1185">Reference proteome</keyword>
<dbReference type="InterPro" id="IPR027417">
    <property type="entry name" value="P-loop_NTPase"/>
</dbReference>
<dbReference type="PANTHER" id="PTHR13308">
    <property type="entry name" value="NEDD4-BINDING PROTEIN 2-LIKE 1"/>
    <property type="match status" value="1"/>
</dbReference>
<reference evidence="1 2" key="1">
    <citation type="submission" date="2019-04" db="EMBL/GenBank/DDBJ databases">
        <title>Nine Novel Phages from a Plateau Lake in Southwest China Provide Insights into Aeromonas Phage Diversity.</title>
        <authorList>
            <person name="Xiao W."/>
            <person name="Bai M."/>
            <person name="Wang Y."/>
            <person name="Cui X."/>
        </authorList>
    </citation>
    <scope>NUCLEOTIDE SEQUENCE [LARGE SCALE GENOMIC DNA]</scope>
</reference>
<protein>
    <submittedName>
        <fullName evidence="1">ATPase AAA</fullName>
    </submittedName>
</protein>
<organism evidence="1 2">
    <name type="scientific">Aeromonas phage 2L372X</name>
    <dbReference type="NCBI Taxonomy" id="2588515"/>
    <lineage>
        <taxon>Viruses</taxon>
        <taxon>Duplodnaviria</taxon>
        <taxon>Heunggongvirae</taxon>
        <taxon>Uroviricota</taxon>
        <taxon>Caudoviricetes</taxon>
        <taxon>Plateaulakevirus</taxon>
        <taxon>Plateaulakevirus pv2L372X</taxon>
    </lineage>
</organism>
<evidence type="ECO:0000313" key="1">
    <source>
        <dbReference type="EMBL" id="QEG08405.1"/>
    </source>
</evidence>
<dbReference type="EMBL" id="MK813938">
    <property type="protein sequence ID" value="QEG08405.1"/>
    <property type="molecule type" value="Genomic_DNA"/>
</dbReference>
<dbReference type="RefSeq" id="YP_009846490.1">
    <property type="nucleotide sequence ID" value="NC_048770.1"/>
</dbReference>
<dbReference type="InterPro" id="IPR026302">
    <property type="entry name" value="NEDD4-bd_p2"/>
</dbReference>
<sequence>MKKLLIVRGTSGSGKSTFVEDLVSDDIYWCEADWYFGSFDNYKFDHTKLKDAHAWCQCQIESHMKNGTEKVVVSNTFTTEWEMKPYLDLAEKYGYTVFTVVVEKRHDNSDVHNVPIETRQKQAERLSKSIKLI</sequence>
<evidence type="ECO:0000313" key="2">
    <source>
        <dbReference type="Proteomes" id="UP000323400"/>
    </source>
</evidence>
<dbReference type="PANTHER" id="PTHR13308:SF40">
    <property type="entry name" value="NEDD4-BINDING PROTEIN 2-LIKE 1"/>
    <property type="match status" value="1"/>
</dbReference>